<dbReference type="Proteomes" id="UP001165652">
    <property type="component" value="Unassembled WGS sequence"/>
</dbReference>
<gene>
    <name evidence="2" type="ORF">PQJ73_10015</name>
</gene>
<evidence type="ECO:0000313" key="3">
    <source>
        <dbReference type="Proteomes" id="UP001165652"/>
    </source>
</evidence>
<dbReference type="RefSeq" id="WP_272776862.1">
    <property type="nucleotide sequence ID" value="NZ_JAQQLI010000012.1"/>
</dbReference>
<reference evidence="2" key="2">
    <citation type="submission" date="2023-02" db="EMBL/GenBank/DDBJ databases">
        <authorList>
            <person name="Rayyan A."/>
            <person name="Meyer T."/>
            <person name="Kyndt J.A."/>
        </authorList>
    </citation>
    <scope>NUCLEOTIDE SEQUENCE</scope>
    <source>
        <strain evidence="2">DSM 9987</strain>
    </source>
</reference>
<name>A0ABT5J8P6_RHOTP</name>
<accession>A0ABT5J8P6</accession>
<protein>
    <submittedName>
        <fullName evidence="2">Uncharacterized protein</fullName>
    </submittedName>
</protein>
<feature type="region of interest" description="Disordered" evidence="1">
    <location>
        <begin position="1"/>
        <end position="66"/>
    </location>
</feature>
<keyword evidence="3" id="KW-1185">Reference proteome</keyword>
<proteinExistence type="predicted"/>
<evidence type="ECO:0000313" key="2">
    <source>
        <dbReference type="EMBL" id="MDC7786015.1"/>
    </source>
</evidence>
<reference evidence="2" key="1">
    <citation type="journal article" date="2023" name="Microbiol Resour">
        <title>Genome Sequences of Rhodoplanes serenus and Two Thermotolerant Strains, Rhodoplanes tepidamans and 'Rhodoplanes cryptolactis,' Further Refine the Genus.</title>
        <authorList>
            <person name="Rayyan A.A."/>
            <person name="Kyndt J.A."/>
        </authorList>
    </citation>
    <scope>NUCLEOTIDE SEQUENCE</scope>
    <source>
        <strain evidence="2">DSM 9987</strain>
    </source>
</reference>
<organism evidence="2 3">
    <name type="scientific">Rhodoplanes tepidamans</name>
    <name type="common">Rhodoplanes cryptolactis</name>
    <dbReference type="NCBI Taxonomy" id="200616"/>
    <lineage>
        <taxon>Bacteria</taxon>
        <taxon>Pseudomonadati</taxon>
        <taxon>Pseudomonadota</taxon>
        <taxon>Alphaproteobacteria</taxon>
        <taxon>Hyphomicrobiales</taxon>
        <taxon>Nitrobacteraceae</taxon>
        <taxon>Rhodoplanes</taxon>
    </lineage>
</organism>
<evidence type="ECO:0000256" key="1">
    <source>
        <dbReference type="SAM" id="MobiDB-lite"/>
    </source>
</evidence>
<sequence>MNPGGAKPSSTAITPSRGVRRASAAPTRAKPLQYSAAPSSSMPRAPGATGSISRHSHAITGDCQSP</sequence>
<dbReference type="EMBL" id="JAQQLI010000012">
    <property type="protein sequence ID" value="MDC7786015.1"/>
    <property type="molecule type" value="Genomic_DNA"/>
</dbReference>
<comment type="caution">
    <text evidence="2">The sequence shown here is derived from an EMBL/GenBank/DDBJ whole genome shotgun (WGS) entry which is preliminary data.</text>
</comment>
<feature type="compositionally biased region" description="Low complexity" evidence="1">
    <location>
        <begin position="35"/>
        <end position="48"/>
    </location>
</feature>